<dbReference type="SMART" id="SM00317">
    <property type="entry name" value="SET"/>
    <property type="match status" value="1"/>
</dbReference>
<feature type="region of interest" description="Disordered" evidence="5">
    <location>
        <begin position="953"/>
        <end position="1066"/>
    </location>
</feature>
<feature type="domain" description="SET" evidence="7">
    <location>
        <begin position="529"/>
        <end position="657"/>
    </location>
</feature>
<dbReference type="Gene3D" id="2.170.270.10">
    <property type="entry name" value="SET domain"/>
    <property type="match status" value="1"/>
</dbReference>
<name>A0AAE1J0B8_9HYPO</name>
<dbReference type="InterPro" id="IPR011011">
    <property type="entry name" value="Znf_FYVE_PHD"/>
</dbReference>
<protein>
    <recommendedName>
        <fullName evidence="7">SET domain-containing protein</fullName>
    </recommendedName>
</protein>
<dbReference type="InterPro" id="IPR001965">
    <property type="entry name" value="Znf_PHD"/>
</dbReference>
<proteinExistence type="predicted"/>
<dbReference type="RefSeq" id="XP_062750676.1">
    <property type="nucleotide sequence ID" value="XM_062894470.1"/>
</dbReference>
<evidence type="ECO:0000256" key="5">
    <source>
        <dbReference type="SAM" id="MobiDB-lite"/>
    </source>
</evidence>
<feature type="transmembrane region" description="Helical" evidence="6">
    <location>
        <begin position="132"/>
        <end position="154"/>
    </location>
</feature>
<keyword evidence="1" id="KW-0479">Metal-binding</keyword>
<feature type="region of interest" description="Disordered" evidence="5">
    <location>
        <begin position="730"/>
        <end position="909"/>
    </location>
</feature>
<feature type="region of interest" description="Disordered" evidence="5">
    <location>
        <begin position="363"/>
        <end position="462"/>
    </location>
</feature>
<feature type="compositionally biased region" description="Low complexity" evidence="5">
    <location>
        <begin position="842"/>
        <end position="859"/>
    </location>
</feature>
<feature type="compositionally biased region" description="Low complexity" evidence="5">
    <location>
        <begin position="1153"/>
        <end position="1169"/>
    </location>
</feature>
<keyword evidence="9" id="KW-1185">Reference proteome</keyword>
<dbReference type="PROSITE" id="PS50280">
    <property type="entry name" value="SET"/>
    <property type="match status" value="1"/>
</dbReference>
<dbReference type="GO" id="GO:0070210">
    <property type="term" value="C:Rpd3L-Expanded complex"/>
    <property type="evidence" value="ECO:0007669"/>
    <property type="project" value="TreeGrafter"/>
</dbReference>
<dbReference type="Gene3D" id="3.30.40.10">
    <property type="entry name" value="Zinc/RING finger domain, C3HC4 (zinc finger)"/>
    <property type="match status" value="1"/>
</dbReference>
<evidence type="ECO:0000256" key="6">
    <source>
        <dbReference type="SAM" id="Phobius"/>
    </source>
</evidence>
<dbReference type="PANTHER" id="PTHR46462">
    <property type="entry name" value="UPSET, ISOFORM A"/>
    <property type="match status" value="1"/>
</dbReference>
<dbReference type="GO" id="GO:0006355">
    <property type="term" value="P:regulation of DNA-templated transcription"/>
    <property type="evidence" value="ECO:0007669"/>
    <property type="project" value="TreeGrafter"/>
</dbReference>
<keyword evidence="2" id="KW-0863">Zinc-finger</keyword>
<keyword evidence="6" id="KW-0812">Transmembrane</keyword>
<evidence type="ECO:0000259" key="7">
    <source>
        <dbReference type="PROSITE" id="PS50280"/>
    </source>
</evidence>
<sequence>MSTSTSAPCFISATGTAATCRARTPSVSGSLARSLRCAALLDSLGPGILDTGLDCAATAGLGLDLHWRRCMIGHPGRYVPRGCRRTRSRAAAKDTLSVSSLLPILLLLLHPRCRPLTNLCLRSPINPDARRLLLLPPGLALCLVLLLFHPAAFFCPLHPTLELTSLLFSPFTRPTVQSPPARSCSNFLRPRRETFDAPQCPAIALDAPLPLIQSPTHDAQRAQTPPAACPRLDRAIDSAPAVVLLWTMTDKPAPLSTQAAVSTQANHIALVGPTGPDDVAHKIEAPEEEPYTIKCICNFSDDDGNTIYCETCDTWQHIDCFYPENREEAIREDFAHSCADCKPRPLNRQKAIERTLRLRSTILEPESIDKKSKRPPSKSHKKKTKPSEVLLNGIHGASEGGKHGHNGDHYPPPAKKSKTSHRPSLSVSSQPSKRSPSYGNNRANPTHPPSPATTPPDLPDDFQIHHYSESFCSLYNDVPDTRTNAFANLAIPTALVRWLESSSALEKEVGRRHSEVFQDALPALERKRPKLEIKDATQALDNGTTLRWRSLKSTSSIEKDVPLIELNGEIGFQKDYCADGDNLWADLSSPLPFVFFHPILPLYIDTRKEGSLARYVRRSCKPNAQLDTFLTNKSDYHFWLVSDRYIPPSEQITLPWDFRLEKSVHQRWLHLLGLSDDDGAAQDEFELDESEYTAISNWIDRILSEYGGCACDQDNNCAFARFHRHYLYGKSQSRGNKKRSRKTKAHTISPSSTGHATNSRAASEGHIDEHAEREVRDESVPARSKPSSRDRTPLRQGSFDQLGILTEPTDRDKRKVAMVEDSFRRMEQEQQQPPRKKKRVSDSTIASASSKSKSRTGSTPHIGSYADASTTSRSKSGSPASSRSPNLGNSSKPTAVRQGSADLPARQSSASPRLVYCDMGIQTDPVDDEWFSQPQDLPCRKKRIISLSQRLLHNRHRARAEEDRKRPSISDSRPSTADAMDVDAEETDQKPDSSKAEEETQPPPSPPPTQDVEDAEVHDAPPPPPPEEAPAAPPSEAESTPEKPKAPELRVQMPTLPTLDATTPTMATPISASSSVVQSVIISSINSTVNGAIATSSPIKKKLSLSDYTKSRMNKAAVKPSLGLITTKPSPSEADEIKLENVESATLEKVEGAVATPTAAAAATTNGHP</sequence>
<feature type="compositionally biased region" description="Basic and acidic residues" evidence="5">
    <location>
        <begin position="959"/>
        <end position="968"/>
    </location>
</feature>
<feature type="compositionally biased region" description="Pro residues" evidence="5">
    <location>
        <begin position="446"/>
        <end position="457"/>
    </location>
</feature>
<feature type="compositionally biased region" description="Low complexity" evidence="5">
    <location>
        <begin position="422"/>
        <end position="437"/>
    </location>
</feature>
<dbReference type="PANTHER" id="PTHR46462:SF3">
    <property type="entry name" value="UPSET, ISOFORM A"/>
    <property type="match status" value="1"/>
</dbReference>
<evidence type="ECO:0000313" key="8">
    <source>
        <dbReference type="EMBL" id="KAK4061230.1"/>
    </source>
</evidence>
<dbReference type="Pfam" id="PF00628">
    <property type="entry name" value="PHD"/>
    <property type="match status" value="1"/>
</dbReference>
<dbReference type="Pfam" id="PF00856">
    <property type="entry name" value="SET"/>
    <property type="match status" value="1"/>
</dbReference>
<evidence type="ECO:0000256" key="1">
    <source>
        <dbReference type="ARBA" id="ARBA00022723"/>
    </source>
</evidence>
<keyword evidence="3" id="KW-0862">Zinc</keyword>
<feature type="compositionally biased region" description="Basic residues" evidence="5">
    <location>
        <begin position="735"/>
        <end position="745"/>
    </location>
</feature>
<evidence type="ECO:0000256" key="3">
    <source>
        <dbReference type="ARBA" id="ARBA00022833"/>
    </source>
</evidence>
<feature type="compositionally biased region" description="Low complexity" evidence="5">
    <location>
        <begin position="1053"/>
        <end position="1066"/>
    </location>
</feature>
<reference evidence="8" key="1">
    <citation type="submission" date="2023-11" db="EMBL/GenBank/DDBJ databases">
        <title>The genome sequences of three competitors of mushroom-forming fungi.</title>
        <authorList>
            <person name="Beijen E."/>
            <person name="Ohm R.A."/>
        </authorList>
    </citation>
    <scope>NUCLEOTIDE SEQUENCE</scope>
    <source>
        <strain evidence="8">CBS 100526</strain>
    </source>
</reference>
<feature type="compositionally biased region" description="Basic and acidic residues" evidence="5">
    <location>
        <begin position="987"/>
        <end position="998"/>
    </location>
</feature>
<dbReference type="SUPFAM" id="SSF57903">
    <property type="entry name" value="FYVE/PHD zinc finger"/>
    <property type="match status" value="1"/>
</dbReference>
<dbReference type="EMBL" id="JAWRVG010000072">
    <property type="protein sequence ID" value="KAK4061230.1"/>
    <property type="molecule type" value="Genomic_DNA"/>
</dbReference>
<dbReference type="SMART" id="SM00249">
    <property type="entry name" value="PHD"/>
    <property type="match status" value="1"/>
</dbReference>
<keyword evidence="6" id="KW-1133">Transmembrane helix</keyword>
<dbReference type="InterPro" id="IPR019787">
    <property type="entry name" value="Znf_PHD-finger"/>
</dbReference>
<keyword evidence="4" id="KW-0156">Chromatin regulator</keyword>
<organism evidence="8 9">
    <name type="scientific">Trichoderma aggressivum f. europaeum</name>
    <dbReference type="NCBI Taxonomy" id="173218"/>
    <lineage>
        <taxon>Eukaryota</taxon>
        <taxon>Fungi</taxon>
        <taxon>Dikarya</taxon>
        <taxon>Ascomycota</taxon>
        <taxon>Pezizomycotina</taxon>
        <taxon>Sordariomycetes</taxon>
        <taxon>Hypocreomycetidae</taxon>
        <taxon>Hypocreales</taxon>
        <taxon>Hypocreaceae</taxon>
        <taxon>Trichoderma</taxon>
    </lineage>
</organism>
<evidence type="ECO:0000313" key="9">
    <source>
        <dbReference type="Proteomes" id="UP001273209"/>
    </source>
</evidence>
<dbReference type="Proteomes" id="UP001273209">
    <property type="component" value="Unassembled WGS sequence"/>
</dbReference>
<feature type="compositionally biased region" description="Basic and acidic residues" evidence="5">
    <location>
        <begin position="763"/>
        <end position="780"/>
    </location>
</feature>
<dbReference type="InterPro" id="IPR046341">
    <property type="entry name" value="SET_dom_sf"/>
</dbReference>
<feature type="region of interest" description="Disordered" evidence="5">
    <location>
        <begin position="1150"/>
        <end position="1169"/>
    </location>
</feature>
<dbReference type="InterPro" id="IPR013083">
    <property type="entry name" value="Znf_RING/FYVE/PHD"/>
</dbReference>
<evidence type="ECO:0000256" key="2">
    <source>
        <dbReference type="ARBA" id="ARBA00022771"/>
    </source>
</evidence>
<feature type="compositionally biased region" description="Basic and acidic residues" evidence="5">
    <location>
        <begin position="808"/>
        <end position="828"/>
    </location>
</feature>
<dbReference type="GeneID" id="87914375"/>
<dbReference type="GO" id="GO:0034967">
    <property type="term" value="C:Set3 complex"/>
    <property type="evidence" value="ECO:0007669"/>
    <property type="project" value="TreeGrafter"/>
</dbReference>
<dbReference type="AlphaFoldDB" id="A0AAE1J0B8"/>
<gene>
    <name evidence="8" type="ORF">Triagg1_10402</name>
</gene>
<evidence type="ECO:0000256" key="4">
    <source>
        <dbReference type="ARBA" id="ARBA00022853"/>
    </source>
</evidence>
<feature type="compositionally biased region" description="Low complexity" evidence="5">
    <location>
        <begin position="868"/>
        <end position="885"/>
    </location>
</feature>
<feature type="compositionally biased region" description="Polar residues" evidence="5">
    <location>
        <begin position="746"/>
        <end position="761"/>
    </location>
</feature>
<dbReference type="InterPro" id="IPR001214">
    <property type="entry name" value="SET_dom"/>
</dbReference>
<dbReference type="GO" id="GO:0008270">
    <property type="term" value="F:zinc ion binding"/>
    <property type="evidence" value="ECO:0007669"/>
    <property type="project" value="UniProtKB-KW"/>
</dbReference>
<feature type="compositionally biased region" description="Pro residues" evidence="5">
    <location>
        <begin position="1020"/>
        <end position="1033"/>
    </location>
</feature>
<dbReference type="GO" id="GO:0006325">
    <property type="term" value="P:chromatin organization"/>
    <property type="evidence" value="ECO:0007669"/>
    <property type="project" value="UniProtKB-KW"/>
</dbReference>
<accession>A0AAE1J0B8</accession>
<dbReference type="SUPFAM" id="SSF82199">
    <property type="entry name" value="SET domain"/>
    <property type="match status" value="1"/>
</dbReference>
<keyword evidence="6" id="KW-0472">Membrane</keyword>
<feature type="compositionally biased region" description="Basic residues" evidence="5">
    <location>
        <begin position="371"/>
        <end position="384"/>
    </location>
</feature>
<comment type="caution">
    <text evidence="8">The sequence shown here is derived from an EMBL/GenBank/DDBJ whole genome shotgun (WGS) entry which is preliminary data.</text>
</comment>